<dbReference type="OrthoDB" id="9818596at2"/>
<reference evidence="1 2" key="1">
    <citation type="submission" date="2017-03" db="EMBL/GenBank/DDBJ databases">
        <title>Complete genome sequence of Candidatus 'Thiodictyon syntrophicum' sp. nov. strain Cad16T, a photolithoautotroph purple sulfur bacterium isolated from an alpine meromictic lake.</title>
        <authorList>
            <person name="Luedin S.M."/>
            <person name="Pothier J.F."/>
            <person name="Danza F."/>
            <person name="Storelli N."/>
            <person name="Wittwer M."/>
            <person name="Tonolla M."/>
        </authorList>
    </citation>
    <scope>NUCLEOTIDE SEQUENCE [LARGE SCALE GENOMIC DNA]</scope>
    <source>
        <strain evidence="1 2">Cad16T</strain>
        <plasmid evidence="2">Plasmid pts417</plasmid>
    </source>
</reference>
<gene>
    <name evidence="1" type="ORF">THSYN_29895</name>
</gene>
<keyword evidence="1" id="KW-0614">Plasmid</keyword>
<keyword evidence="2" id="KW-1185">Reference proteome</keyword>
<accession>A0A2K8UHV8</accession>
<evidence type="ECO:0000313" key="2">
    <source>
        <dbReference type="Proteomes" id="UP000232638"/>
    </source>
</evidence>
<evidence type="ECO:0000313" key="1">
    <source>
        <dbReference type="EMBL" id="AUB85138.1"/>
    </source>
</evidence>
<proteinExistence type="predicted"/>
<geneLocation type="plasmid" evidence="2">
    <name>pts417</name>
</geneLocation>
<organism evidence="1 2">
    <name type="scientific">Candidatus Thiodictyon syntrophicum</name>
    <dbReference type="NCBI Taxonomy" id="1166950"/>
    <lineage>
        <taxon>Bacteria</taxon>
        <taxon>Pseudomonadati</taxon>
        <taxon>Pseudomonadota</taxon>
        <taxon>Gammaproteobacteria</taxon>
        <taxon>Chromatiales</taxon>
        <taxon>Chromatiaceae</taxon>
        <taxon>Thiodictyon</taxon>
    </lineage>
</organism>
<evidence type="ECO:0008006" key="3">
    <source>
        <dbReference type="Google" id="ProtNLM"/>
    </source>
</evidence>
<protein>
    <recommendedName>
        <fullName evidence="3">PRTRC system protein F</fullName>
    </recommendedName>
</protein>
<dbReference type="AlphaFoldDB" id="A0A2K8UHV8"/>
<dbReference type="Proteomes" id="UP000232638">
    <property type="component" value="Plasmid pTs417"/>
</dbReference>
<dbReference type="KEGG" id="tsy:THSYN_29895"/>
<sequence>MSPLAFPLRAAPGTFHGETDARRAYADWLEHDWQAVAGLLEFTLEAGLVDGEAVAVALDANDGGDARPLYGLATTALRAIGDYLNAQVADLVDPALHPALLIGMEGREEGDGAIHLVGEGAALVCNRLPFLTLHPDLARLCYRVCILMSQTLGIDITRGWQPDLFWTVEERLDAFLAVPAAVRNDPDAFHTACVEESQECGLLAWGTESVADAVDLAAELASWVDVRDRWQAFVKRQHRRRPLTVAQVDAKAARLVAYLERGDAHPVDLAWARWLRLVCARLRAAVGRSPAAPTAEDEGAWALDWLIQLDPGLPWFGDALQDTLDQVAQTGERMIASYPFVAGGARSILDALTNAATAMGLILAAPSCAEVEDAAH</sequence>
<dbReference type="EMBL" id="CP020371">
    <property type="protein sequence ID" value="AUB85138.1"/>
    <property type="molecule type" value="Genomic_DNA"/>
</dbReference>
<name>A0A2K8UHV8_9GAMM</name>
<dbReference type="RefSeq" id="WP_100922786.1">
    <property type="nucleotide sequence ID" value="NZ_CP020371.1"/>
</dbReference>